<evidence type="ECO:0000256" key="1">
    <source>
        <dbReference type="SAM" id="SignalP"/>
    </source>
</evidence>
<dbReference type="Proteomes" id="UP001595616">
    <property type="component" value="Unassembled WGS sequence"/>
</dbReference>
<protein>
    <submittedName>
        <fullName evidence="3">Tail fiber domain-containing protein</fullName>
    </submittedName>
</protein>
<feature type="chain" id="PRO_5046280130" evidence="1">
    <location>
        <begin position="20"/>
        <end position="545"/>
    </location>
</feature>
<dbReference type="Pfam" id="PF13884">
    <property type="entry name" value="Peptidase_S74"/>
    <property type="match status" value="1"/>
</dbReference>
<organism evidence="3 4">
    <name type="scientific">Lacihabitans lacunae</name>
    <dbReference type="NCBI Taxonomy" id="1028214"/>
    <lineage>
        <taxon>Bacteria</taxon>
        <taxon>Pseudomonadati</taxon>
        <taxon>Bacteroidota</taxon>
        <taxon>Cytophagia</taxon>
        <taxon>Cytophagales</taxon>
        <taxon>Leadbetterellaceae</taxon>
        <taxon>Lacihabitans</taxon>
    </lineage>
</organism>
<dbReference type="PROSITE" id="PS51688">
    <property type="entry name" value="ICA"/>
    <property type="match status" value="1"/>
</dbReference>
<dbReference type="EMBL" id="JBHRYQ010000001">
    <property type="protein sequence ID" value="MFC3809403.1"/>
    <property type="molecule type" value="Genomic_DNA"/>
</dbReference>
<keyword evidence="4" id="KW-1185">Reference proteome</keyword>
<keyword evidence="1" id="KW-0732">Signal</keyword>
<sequence length="545" mass="57390">MKKLIYTLFLSLFFFGAKAQKVSLQDSSRSVEITPYGVKLYHNKPTYDSSNLGSGVGVLKKLIAGKANTVVGDSNATNLSNSSRNTLVGVGIMKKANSGNANTVLGALAAGTNQGNNLIAMGFGAAGDIVNVDYNISLGTLAGTGAQVDNRIAIGGLAGYSGFNTNSVLVGHSAGSSILVGVRNVAIGAQALNAAPGNGGDLSAQNIIAVGHKALLYGANSSESIGIGYNTLSANEPPYVFTKNIAVGYEAMQKHTRGNSNIAVGRRTMRNDIGSLSNIAIGYESLYNTNYGNHNLAIGAYSGGFGYGDDQAYGFTNGTNNIFIGYGAAAGSKNQIIANVAIGSLTLQNLDGLAQANVAVGWSAGKTADFDSRMTFIGAETDLASSTTSFIQNSTAIGYGAIITASNQIVFGNDDVDKVEGKVAWSLYSDRRLKSNINYSDALGLELIKALKPAFYIYKTDKNKRKQLGILADDLEQYLNQKNVQFSALRIADNKQKTKSVAYAELALPLINAVQTLDKKLTQSTQNWTPLDPKTFTVNNDQNSY</sequence>
<evidence type="ECO:0000313" key="3">
    <source>
        <dbReference type="EMBL" id="MFC3809403.1"/>
    </source>
</evidence>
<dbReference type="RefSeq" id="WP_379834404.1">
    <property type="nucleotide sequence ID" value="NZ_JBHRYQ010000001.1"/>
</dbReference>
<accession>A0ABV7YPX3</accession>
<feature type="domain" description="Peptidase S74" evidence="2">
    <location>
        <begin position="429"/>
        <end position="528"/>
    </location>
</feature>
<dbReference type="InterPro" id="IPR030392">
    <property type="entry name" value="S74_ICA"/>
</dbReference>
<gene>
    <name evidence="3" type="ORF">ACFOOI_01940</name>
</gene>
<feature type="signal peptide" evidence="1">
    <location>
        <begin position="1"/>
        <end position="19"/>
    </location>
</feature>
<evidence type="ECO:0000313" key="4">
    <source>
        <dbReference type="Proteomes" id="UP001595616"/>
    </source>
</evidence>
<reference evidence="4" key="1">
    <citation type="journal article" date="2019" name="Int. J. Syst. Evol. Microbiol.">
        <title>The Global Catalogue of Microorganisms (GCM) 10K type strain sequencing project: providing services to taxonomists for standard genome sequencing and annotation.</title>
        <authorList>
            <consortium name="The Broad Institute Genomics Platform"/>
            <consortium name="The Broad Institute Genome Sequencing Center for Infectious Disease"/>
            <person name="Wu L."/>
            <person name="Ma J."/>
        </authorList>
    </citation>
    <scope>NUCLEOTIDE SEQUENCE [LARGE SCALE GENOMIC DNA]</scope>
    <source>
        <strain evidence="4">CECT 7956</strain>
    </source>
</reference>
<evidence type="ECO:0000259" key="2">
    <source>
        <dbReference type="PROSITE" id="PS51688"/>
    </source>
</evidence>
<proteinExistence type="predicted"/>
<comment type="caution">
    <text evidence="3">The sequence shown here is derived from an EMBL/GenBank/DDBJ whole genome shotgun (WGS) entry which is preliminary data.</text>
</comment>
<name>A0ABV7YPX3_9BACT</name>